<gene>
    <name evidence="8" type="primary">rfbC</name>
    <name evidence="8" type="ORF">PORUE0001_1628</name>
</gene>
<evidence type="ECO:0000256" key="7">
    <source>
        <dbReference type="RuleBase" id="RU364069"/>
    </source>
</evidence>
<comment type="catalytic activity">
    <reaction evidence="1 7">
        <text>dTDP-4-dehydro-6-deoxy-alpha-D-glucose = dTDP-4-dehydro-beta-L-rhamnose</text>
        <dbReference type="Rhea" id="RHEA:16969"/>
        <dbReference type="ChEBI" id="CHEBI:57649"/>
        <dbReference type="ChEBI" id="CHEBI:62830"/>
        <dbReference type="EC" id="5.1.3.13"/>
    </reaction>
</comment>
<comment type="pathway">
    <text evidence="7">Carbohydrate biosynthesis; dTDP-L-rhamnose biosynthesis.</text>
</comment>
<keyword evidence="9" id="KW-1185">Reference proteome</keyword>
<name>C2M9Z8_9PORP</name>
<dbReference type="GO" id="GO:0019305">
    <property type="term" value="P:dTDP-rhamnose biosynthetic process"/>
    <property type="evidence" value="ECO:0007669"/>
    <property type="project" value="UniProtKB-UniRule"/>
</dbReference>
<dbReference type="GO" id="GO:0005829">
    <property type="term" value="C:cytosol"/>
    <property type="evidence" value="ECO:0007669"/>
    <property type="project" value="TreeGrafter"/>
</dbReference>
<feature type="active site" description="Proton acceptor" evidence="5">
    <location>
        <position position="63"/>
    </location>
</feature>
<dbReference type="InterPro" id="IPR011051">
    <property type="entry name" value="RmlC_Cupin_sf"/>
</dbReference>
<dbReference type="Pfam" id="PF00908">
    <property type="entry name" value="dTDP_sugar_isom"/>
    <property type="match status" value="1"/>
</dbReference>
<evidence type="ECO:0000313" key="8">
    <source>
        <dbReference type="EMBL" id="EEK17472.1"/>
    </source>
</evidence>
<dbReference type="InterPro" id="IPR014710">
    <property type="entry name" value="RmlC-like_jellyroll"/>
</dbReference>
<dbReference type="InterPro" id="IPR000888">
    <property type="entry name" value="RmlC-like"/>
</dbReference>
<dbReference type="PANTHER" id="PTHR21047:SF2">
    <property type="entry name" value="THYMIDINE DIPHOSPHO-4-KETO-RHAMNOSE 3,5-EPIMERASE"/>
    <property type="match status" value="1"/>
</dbReference>
<comment type="caution">
    <text evidence="8">The sequence shown here is derived from an EMBL/GenBank/DDBJ whole genome shotgun (WGS) entry which is preliminary data.</text>
</comment>
<feature type="site" description="Participates in a stacking interaction with the thymidine ring of dTDP-4-oxo-6-deoxyglucose" evidence="6">
    <location>
        <position position="139"/>
    </location>
</feature>
<evidence type="ECO:0000313" key="9">
    <source>
        <dbReference type="Proteomes" id="UP000003303"/>
    </source>
</evidence>
<dbReference type="GO" id="GO:0000271">
    <property type="term" value="P:polysaccharide biosynthetic process"/>
    <property type="evidence" value="ECO:0007669"/>
    <property type="project" value="TreeGrafter"/>
</dbReference>
<dbReference type="NCBIfam" id="TIGR01221">
    <property type="entry name" value="rmlC"/>
    <property type="match status" value="1"/>
</dbReference>
<evidence type="ECO:0000256" key="4">
    <source>
        <dbReference type="ARBA" id="ARBA00019595"/>
    </source>
</evidence>
<evidence type="ECO:0000256" key="1">
    <source>
        <dbReference type="ARBA" id="ARBA00001298"/>
    </source>
</evidence>
<evidence type="ECO:0000256" key="5">
    <source>
        <dbReference type="PIRSR" id="PIRSR600888-1"/>
    </source>
</evidence>
<comment type="function">
    <text evidence="2 7">Catalyzes the epimerization of the C3' and C5'positions of dTDP-6-deoxy-D-xylo-4-hexulose, forming dTDP-6-deoxy-L-lyxo-4-hexulose.</text>
</comment>
<accession>C2M9Z8</accession>
<dbReference type="Gene3D" id="2.60.120.10">
    <property type="entry name" value="Jelly Rolls"/>
    <property type="match status" value="1"/>
</dbReference>
<dbReference type="RefSeq" id="WP_007364758.1">
    <property type="nucleotide sequence ID" value="NZ_ACLR01000059.1"/>
</dbReference>
<reference evidence="8 9" key="1">
    <citation type="submission" date="2009-04" db="EMBL/GenBank/DDBJ databases">
        <authorList>
            <person name="Sebastian Y."/>
            <person name="Madupu R."/>
            <person name="Durkin A.S."/>
            <person name="Torralba M."/>
            <person name="Methe B."/>
            <person name="Sutton G.G."/>
            <person name="Strausberg R.L."/>
            <person name="Nelson K.E."/>
        </authorList>
    </citation>
    <scope>NUCLEOTIDE SEQUENCE [LARGE SCALE GENOMIC DNA]</scope>
    <source>
        <strain evidence="8 9">60-3</strain>
    </source>
</reference>
<dbReference type="eggNOG" id="COG1898">
    <property type="taxonomic scope" value="Bacteria"/>
</dbReference>
<dbReference type="EMBL" id="ACLR01000059">
    <property type="protein sequence ID" value="EEK17472.1"/>
    <property type="molecule type" value="Genomic_DNA"/>
</dbReference>
<dbReference type="STRING" id="596327.PORUE0001_1628"/>
<proteinExistence type="inferred from homology"/>
<feature type="active site" description="Proton donor" evidence="5">
    <location>
        <position position="133"/>
    </location>
</feature>
<dbReference type="PANTHER" id="PTHR21047">
    <property type="entry name" value="DTDP-6-DEOXY-D-GLUCOSE-3,5 EPIMERASE"/>
    <property type="match status" value="1"/>
</dbReference>
<evidence type="ECO:0000256" key="3">
    <source>
        <dbReference type="ARBA" id="ARBA00012098"/>
    </source>
</evidence>
<dbReference type="Proteomes" id="UP000003303">
    <property type="component" value="Unassembled WGS sequence"/>
</dbReference>
<comment type="similarity">
    <text evidence="7">Belongs to the dTDP-4-dehydrorhamnose 3,5-epimerase family.</text>
</comment>
<dbReference type="GO" id="GO:0008830">
    <property type="term" value="F:dTDP-4-dehydrorhamnose 3,5-epimerase activity"/>
    <property type="evidence" value="ECO:0007669"/>
    <property type="project" value="UniProtKB-UniRule"/>
</dbReference>
<comment type="subunit">
    <text evidence="7">Homodimer.</text>
</comment>
<dbReference type="CDD" id="cd00438">
    <property type="entry name" value="cupin_RmlC"/>
    <property type="match status" value="1"/>
</dbReference>
<evidence type="ECO:0000256" key="2">
    <source>
        <dbReference type="ARBA" id="ARBA00001997"/>
    </source>
</evidence>
<protein>
    <recommendedName>
        <fullName evidence="4 7">dTDP-4-dehydrorhamnose 3,5-epimerase</fullName>
        <ecNumber evidence="3 7">5.1.3.13</ecNumber>
    </recommendedName>
    <alternativeName>
        <fullName evidence="7">Thymidine diphospho-4-keto-rhamnose 3,5-epimerase</fullName>
    </alternativeName>
</protein>
<sequence length="188" mass="21511">MIHYQADPDLAGVYLIEPDCYGDARGYFAETYRTADFAATVAPRPWVQENESSSVRGVLRGLHLQRGEASQAKLVRCVVGEIIDLIVDLRRDSDTYGQWRSYHLSEQNHRQLYIPREFAHGFLVLSEQAKFLYKVDNGYAPESELCIRYDDPQLAIPWESWGISSEELILSDKDLRGISLADYTASRF</sequence>
<dbReference type="UniPathway" id="UPA00124"/>
<organism evidence="8 9">
    <name type="scientific">Porphyromonas uenonis 60-3</name>
    <dbReference type="NCBI Taxonomy" id="596327"/>
    <lineage>
        <taxon>Bacteria</taxon>
        <taxon>Pseudomonadati</taxon>
        <taxon>Bacteroidota</taxon>
        <taxon>Bacteroidia</taxon>
        <taxon>Bacteroidales</taxon>
        <taxon>Porphyromonadaceae</taxon>
        <taxon>Porphyromonas</taxon>
    </lineage>
</organism>
<dbReference type="AlphaFoldDB" id="C2M9Z8"/>
<dbReference type="SUPFAM" id="SSF51182">
    <property type="entry name" value="RmlC-like cupins"/>
    <property type="match status" value="1"/>
</dbReference>
<dbReference type="EC" id="5.1.3.13" evidence="3 7"/>
<keyword evidence="7 8" id="KW-0413">Isomerase</keyword>
<evidence type="ECO:0000256" key="6">
    <source>
        <dbReference type="PIRSR" id="PIRSR600888-3"/>
    </source>
</evidence>
<dbReference type="OrthoDB" id="9800680at2"/>